<dbReference type="Proteomes" id="UP000188637">
    <property type="component" value="Unassembled WGS sequence"/>
</dbReference>
<comment type="caution">
    <text evidence="1">The sequence shown here is derived from an EMBL/GenBank/DDBJ whole genome shotgun (WGS) entry which is preliminary data.</text>
</comment>
<evidence type="ECO:0000313" key="1">
    <source>
        <dbReference type="EMBL" id="ONI44588.1"/>
    </source>
</evidence>
<evidence type="ECO:0000313" key="2">
    <source>
        <dbReference type="Proteomes" id="UP000188637"/>
    </source>
</evidence>
<gene>
    <name evidence="1" type="ORF">AN640_05440</name>
</gene>
<protein>
    <submittedName>
        <fullName evidence="1">Peptide deformylase</fullName>
    </submittedName>
</protein>
<accession>A0ACC8XI60</accession>
<reference evidence="1" key="1">
    <citation type="submission" date="2016-08" db="EMBL/GenBank/DDBJ databases">
        <authorList>
            <person name="Ngugi D.K."/>
            <person name="Miyake S."/>
            <person name="Stingl U."/>
        </authorList>
    </citation>
    <scope>NUCLEOTIDE SEQUENCE</scope>
    <source>
        <strain evidence="1">SCG-D08WGA-EpuloA1</strain>
    </source>
</reference>
<dbReference type="EMBL" id="LJHD01000103">
    <property type="protein sequence ID" value="ONI44588.1"/>
    <property type="molecule type" value="Genomic_DNA"/>
</dbReference>
<sequence length="161" mass="18189">MALRTIRIDDDPILRKVSKPVKNFDKSLEDILNDMIETMNHAEGVGLAAPQIGILKRIFIIDVGEGVIEFINPEILEVNEEQIGEEGCLSVPGRYAIVKRPLKVKARAQNRMGEDFEIEAIELQARAILHEYDHLEGILYIDNIEGELKYGATRCDMKSID</sequence>
<keyword evidence="2" id="KW-1185">Reference proteome</keyword>
<organism evidence="1 2">
    <name type="scientific">Candidatus Epulonipiscium fishelsonii</name>
    <dbReference type="NCBI Taxonomy" id="77094"/>
    <lineage>
        <taxon>Bacteria</taxon>
        <taxon>Bacillati</taxon>
        <taxon>Bacillota</taxon>
        <taxon>Clostridia</taxon>
        <taxon>Lachnospirales</taxon>
        <taxon>Lachnospiraceae</taxon>
        <taxon>Candidatus Epulonipiscium</taxon>
    </lineage>
</organism>
<proteinExistence type="predicted"/>
<name>A0ACC8XI60_9FIRM</name>